<dbReference type="SUPFAM" id="SSF53474">
    <property type="entry name" value="alpha/beta-Hydrolases"/>
    <property type="match status" value="1"/>
</dbReference>
<reference evidence="4 5" key="1">
    <citation type="submission" date="2023-08" db="EMBL/GenBank/DDBJ databases">
        <title>Black Yeasts Isolated from many extreme environments.</title>
        <authorList>
            <person name="Coleine C."/>
            <person name="Stajich J.E."/>
            <person name="Selbmann L."/>
        </authorList>
    </citation>
    <scope>NUCLEOTIDE SEQUENCE [LARGE SCALE GENOMIC DNA]</scope>
    <source>
        <strain evidence="4 5">CCFEE 5792</strain>
    </source>
</reference>
<evidence type="ECO:0000259" key="3">
    <source>
        <dbReference type="Pfam" id="PF20434"/>
    </source>
</evidence>
<dbReference type="Gene3D" id="3.40.50.1820">
    <property type="entry name" value="alpha/beta hydrolase"/>
    <property type="match status" value="1"/>
</dbReference>
<dbReference type="PANTHER" id="PTHR48081">
    <property type="entry name" value="AB HYDROLASE SUPERFAMILY PROTEIN C4A8.06C"/>
    <property type="match status" value="1"/>
</dbReference>
<dbReference type="InterPro" id="IPR029058">
    <property type="entry name" value="AB_hydrolase_fold"/>
</dbReference>
<dbReference type="Proteomes" id="UP001358417">
    <property type="component" value="Unassembled WGS sequence"/>
</dbReference>
<evidence type="ECO:0000256" key="2">
    <source>
        <dbReference type="SAM" id="MobiDB-lite"/>
    </source>
</evidence>
<gene>
    <name evidence="4" type="ORF">LTR84_007249</name>
</gene>
<dbReference type="InterPro" id="IPR050300">
    <property type="entry name" value="GDXG_lipolytic_enzyme"/>
</dbReference>
<protein>
    <recommendedName>
        <fullName evidence="3">BD-FAE-like domain-containing protein</fullName>
    </recommendedName>
</protein>
<dbReference type="GO" id="GO:0016787">
    <property type="term" value="F:hydrolase activity"/>
    <property type="evidence" value="ECO:0007669"/>
    <property type="project" value="UniProtKB-KW"/>
</dbReference>
<comment type="caution">
    <text evidence="4">The sequence shown here is derived from an EMBL/GenBank/DDBJ whole genome shotgun (WGS) entry which is preliminary data.</text>
</comment>
<evidence type="ECO:0000313" key="5">
    <source>
        <dbReference type="Proteomes" id="UP001358417"/>
    </source>
</evidence>
<name>A0AAV9N042_9EURO</name>
<dbReference type="EMBL" id="JAVRRD010000028">
    <property type="protein sequence ID" value="KAK5046895.1"/>
    <property type="molecule type" value="Genomic_DNA"/>
</dbReference>
<keyword evidence="1" id="KW-0378">Hydrolase</keyword>
<proteinExistence type="predicted"/>
<dbReference type="GeneID" id="89975415"/>
<dbReference type="RefSeq" id="XP_064702468.1">
    <property type="nucleotide sequence ID" value="XM_064850802.1"/>
</dbReference>
<dbReference type="InterPro" id="IPR049492">
    <property type="entry name" value="BD-FAE-like_dom"/>
</dbReference>
<organism evidence="4 5">
    <name type="scientific">Exophiala bonariae</name>
    <dbReference type="NCBI Taxonomy" id="1690606"/>
    <lineage>
        <taxon>Eukaryota</taxon>
        <taxon>Fungi</taxon>
        <taxon>Dikarya</taxon>
        <taxon>Ascomycota</taxon>
        <taxon>Pezizomycotina</taxon>
        <taxon>Eurotiomycetes</taxon>
        <taxon>Chaetothyriomycetidae</taxon>
        <taxon>Chaetothyriales</taxon>
        <taxon>Herpotrichiellaceae</taxon>
        <taxon>Exophiala</taxon>
    </lineage>
</organism>
<dbReference type="AlphaFoldDB" id="A0AAV9N042"/>
<dbReference type="Pfam" id="PF20434">
    <property type="entry name" value="BD-FAE"/>
    <property type="match status" value="1"/>
</dbReference>
<evidence type="ECO:0000313" key="4">
    <source>
        <dbReference type="EMBL" id="KAK5046895.1"/>
    </source>
</evidence>
<evidence type="ECO:0000256" key="1">
    <source>
        <dbReference type="ARBA" id="ARBA00022801"/>
    </source>
</evidence>
<keyword evidence="5" id="KW-1185">Reference proteome</keyword>
<sequence length="322" mass="35235">MEGLKAFGTDIGTIVLPTYKAYAPLLLRNADAIRSTSRETHSYGPHPRQHLDVYTPSSKTTGDLKNSVLVFLYGGGLVRGEKINPNFAGGLVYYNLGHFFAEKLQIPVVIADYRLISHDAVFPSGGADLANAINWISAHFQKHHPEGVDLFVMGNSAGGIHVSTFLLAPDFAPKRSHIIKSSGTGTRLRGAILLSVPFHFQQADASRQEVLATYFKGDHQSLSPYGLLKSAIQNSSIEDLKDLPVLSITGSLDPEDEILVPNKDFQEEWQKSELVRDCLQVVTIEGHNHISPVLSLGTGVEAEEAWAQHVVDFVKNSISGRR</sequence>
<feature type="domain" description="BD-FAE-like" evidence="3">
    <location>
        <begin position="51"/>
        <end position="163"/>
    </location>
</feature>
<accession>A0AAV9N042</accession>
<feature type="region of interest" description="Disordered" evidence="2">
    <location>
        <begin position="37"/>
        <end position="58"/>
    </location>
</feature>